<proteinExistence type="predicted"/>
<dbReference type="Proteomes" id="UP000194873">
    <property type="component" value="Unassembled WGS sequence"/>
</dbReference>
<protein>
    <submittedName>
        <fullName evidence="1">Uncharacterized protein</fullName>
    </submittedName>
</protein>
<evidence type="ECO:0000313" key="1">
    <source>
        <dbReference type="EMBL" id="OUJ71012.1"/>
    </source>
</evidence>
<gene>
    <name evidence="1" type="ORF">BXP70_22855</name>
</gene>
<organism evidence="1 2">
    <name type="scientific">Hymenobacter crusticola</name>
    <dbReference type="NCBI Taxonomy" id="1770526"/>
    <lineage>
        <taxon>Bacteria</taxon>
        <taxon>Pseudomonadati</taxon>
        <taxon>Bacteroidota</taxon>
        <taxon>Cytophagia</taxon>
        <taxon>Cytophagales</taxon>
        <taxon>Hymenobacteraceae</taxon>
        <taxon>Hymenobacter</taxon>
    </lineage>
</organism>
<keyword evidence="2" id="KW-1185">Reference proteome</keyword>
<name>A0A243W7S4_9BACT</name>
<dbReference type="AlphaFoldDB" id="A0A243W7S4"/>
<sequence>MVSSSLKKLMTQAETSPDFGEVNIPAHLDALYLLGDTIALFNSVGLLLLPGFSPDVTLNHRTGLWVICDAEHIELQGFTPEKAASQFGDFTGEPLRVVLGGYARKSYQLLEPHYPGFVQGLLAQLWPEPVPVIPQPRPQILDLAQVFQAYGCCLQTDGKHARLTFAPPAVPLSRPPDWQLVFASVTLFVAQLNLTPWLLHVAACDPTHEVAQLLGAVARHELREPEWGGVIPRLFGAYRRREKLFAQLTSQPLPIAVFLSLLMGIYEHPENPEDIYEELPVFKILRVSLEKLPLDDSSALYEFVLACLIDGIEYLAREADAQGSALASLRFAQEAQIALQLLMERAAPPLTERWFSRVEVHEQGYSWSKLNPDQVLDHWTVWYFANYAGSAAFTVKQHSKQIARLFEQGKITNHLWTAVWRVLNQLRKALRLCYALSQQQPSTAAEGSKDLALTLQNLLAHYQQILKEVAAMIARSSSLEHGLSHWATLMTSRKEKEQEEAPLMQELLACMDVHGILESHGYGPEAVQRLGKLIAKMP</sequence>
<reference evidence="1 2" key="1">
    <citation type="submission" date="2017-01" db="EMBL/GenBank/DDBJ databases">
        <title>A new Hymenobacter.</title>
        <authorList>
            <person name="Liang Y."/>
            <person name="Feng F."/>
        </authorList>
    </citation>
    <scope>NUCLEOTIDE SEQUENCE [LARGE SCALE GENOMIC DNA]</scope>
    <source>
        <strain evidence="1">MIMBbqt21</strain>
    </source>
</reference>
<dbReference type="EMBL" id="MTSE01000019">
    <property type="protein sequence ID" value="OUJ71012.1"/>
    <property type="molecule type" value="Genomic_DNA"/>
</dbReference>
<evidence type="ECO:0000313" key="2">
    <source>
        <dbReference type="Proteomes" id="UP000194873"/>
    </source>
</evidence>
<accession>A0A243W7S4</accession>
<comment type="caution">
    <text evidence="1">The sequence shown here is derived from an EMBL/GenBank/DDBJ whole genome shotgun (WGS) entry which is preliminary data.</text>
</comment>